<dbReference type="PANTHER" id="PTHR30569:SF0">
    <property type="entry name" value="CYTOSINE PERMEASE"/>
    <property type="match status" value="1"/>
</dbReference>
<feature type="transmembrane region" description="Helical" evidence="6">
    <location>
        <begin position="158"/>
        <end position="175"/>
    </location>
</feature>
<feature type="transmembrane region" description="Helical" evidence="6">
    <location>
        <begin position="404"/>
        <end position="423"/>
    </location>
</feature>
<reference evidence="8" key="1">
    <citation type="submission" date="2016-11" db="EMBL/GenBank/DDBJ databases">
        <authorList>
            <person name="Varghese N."/>
            <person name="Submissions S."/>
        </authorList>
    </citation>
    <scope>NUCLEOTIDE SEQUENCE [LARGE SCALE GENOMIC DNA]</scope>
    <source>
        <strain evidence="8">DSM 16057</strain>
    </source>
</reference>
<organism evidence="7 8">
    <name type="scientific">Desulfofundulus thermosubterraneus DSM 16057</name>
    <dbReference type="NCBI Taxonomy" id="1121432"/>
    <lineage>
        <taxon>Bacteria</taxon>
        <taxon>Bacillati</taxon>
        <taxon>Bacillota</taxon>
        <taxon>Clostridia</taxon>
        <taxon>Eubacteriales</taxon>
        <taxon>Peptococcaceae</taxon>
        <taxon>Desulfofundulus</taxon>
    </lineage>
</organism>
<evidence type="ECO:0000256" key="2">
    <source>
        <dbReference type="ARBA" id="ARBA00008974"/>
    </source>
</evidence>
<feature type="transmembrane region" description="Helical" evidence="6">
    <location>
        <begin position="95"/>
        <end position="114"/>
    </location>
</feature>
<sequence length="438" mass="46984">MLKQSTDDFALSRIPLGARRPMWEVFMIRFGGVVCLPLLMTGAVLGHGMTVRDAILATILGVVILEIVSFLVGVAGAWEGMSTSFLTRWTGFGQLGSSIIGLIIGISCIGWFGIQNSIFANGLIAAFGGRGNFQLMALITGLAITVIVVYGYRMLSYTANIAVPAFLLALFYATYQMIGHYNVSELFTSAPSGSPLSIGVGATMVAGGFMVGAVVTPDLSRFNRNARDVFWMTLLSLLLGEIIINFLGAMMSHAVKSSDIVVIMYKLGGWLAALLVIFSTIKINDLNLYVASLGVTNFLDAAFGYKANRGVITLIIGVLGTTLSILGILDKFISFMVLLGVAVPPIGGIMVVDYFILKRFRKELEESRLQNSLPAVSERLNPLALLAWLAGFLVGYFIKGGIPALNSLIAAGIVYWVGMKLCAALSGRETIRFIDSKA</sequence>
<proteinExistence type="inferred from homology"/>
<dbReference type="GO" id="GO:0005886">
    <property type="term" value="C:plasma membrane"/>
    <property type="evidence" value="ECO:0007669"/>
    <property type="project" value="TreeGrafter"/>
</dbReference>
<feature type="transmembrane region" description="Helical" evidence="6">
    <location>
        <begin position="196"/>
        <end position="217"/>
    </location>
</feature>
<feature type="transmembrane region" description="Helical" evidence="6">
    <location>
        <begin position="26"/>
        <end position="47"/>
    </location>
</feature>
<keyword evidence="8" id="KW-1185">Reference proteome</keyword>
<keyword evidence="5 6" id="KW-0472">Membrane</keyword>
<comment type="subcellular location">
    <subcellularLocation>
        <location evidence="1">Membrane</location>
        <topology evidence="1">Multi-pass membrane protein</topology>
    </subcellularLocation>
</comment>
<feature type="transmembrane region" description="Helical" evidence="6">
    <location>
        <begin position="260"/>
        <end position="280"/>
    </location>
</feature>
<feature type="transmembrane region" description="Helical" evidence="6">
    <location>
        <begin position="378"/>
        <end position="398"/>
    </location>
</feature>
<dbReference type="InterPro" id="IPR030191">
    <property type="entry name" value="CodB"/>
</dbReference>
<evidence type="ECO:0000256" key="6">
    <source>
        <dbReference type="SAM" id="Phobius"/>
    </source>
</evidence>
<dbReference type="EMBL" id="FQZM01000015">
    <property type="protein sequence ID" value="SHI93108.1"/>
    <property type="molecule type" value="Genomic_DNA"/>
</dbReference>
<name>A0A1M6F5W1_9FIRM</name>
<evidence type="ECO:0000313" key="7">
    <source>
        <dbReference type="EMBL" id="SHI93108.1"/>
    </source>
</evidence>
<evidence type="ECO:0000256" key="1">
    <source>
        <dbReference type="ARBA" id="ARBA00004141"/>
    </source>
</evidence>
<dbReference type="PANTHER" id="PTHR30569">
    <property type="entry name" value="CYTOSINE TRANSPORTER CODB"/>
    <property type="match status" value="1"/>
</dbReference>
<evidence type="ECO:0000256" key="3">
    <source>
        <dbReference type="ARBA" id="ARBA00022692"/>
    </source>
</evidence>
<evidence type="ECO:0000256" key="5">
    <source>
        <dbReference type="ARBA" id="ARBA00023136"/>
    </source>
</evidence>
<dbReference type="InterPro" id="IPR001248">
    <property type="entry name" value="Pur-cyt_permease"/>
</dbReference>
<keyword evidence="4 6" id="KW-1133">Transmembrane helix</keyword>
<protein>
    <submittedName>
        <fullName evidence="7">Cytosine permease</fullName>
    </submittedName>
</protein>
<feature type="transmembrane region" description="Helical" evidence="6">
    <location>
        <begin position="335"/>
        <end position="357"/>
    </location>
</feature>
<evidence type="ECO:0000313" key="8">
    <source>
        <dbReference type="Proteomes" id="UP000184529"/>
    </source>
</evidence>
<feature type="transmembrane region" description="Helical" evidence="6">
    <location>
        <begin position="54"/>
        <end position="75"/>
    </location>
</feature>
<dbReference type="Proteomes" id="UP000184529">
    <property type="component" value="Unassembled WGS sequence"/>
</dbReference>
<dbReference type="AlphaFoldDB" id="A0A1M6F5W1"/>
<dbReference type="GO" id="GO:0015209">
    <property type="term" value="F:cytosine transmembrane transporter activity"/>
    <property type="evidence" value="ECO:0007669"/>
    <property type="project" value="InterPro"/>
</dbReference>
<comment type="similarity">
    <text evidence="2">Belongs to the purine-cytosine permease (2.A.39) family.</text>
</comment>
<dbReference type="OrthoDB" id="9787279at2"/>
<dbReference type="CDD" id="cd11484">
    <property type="entry name" value="SLC-NCS1sbd_CobB-like"/>
    <property type="match status" value="1"/>
</dbReference>
<dbReference type="Gene3D" id="1.10.4160.10">
    <property type="entry name" value="Hydantoin permease"/>
    <property type="match status" value="1"/>
</dbReference>
<feature type="transmembrane region" description="Helical" evidence="6">
    <location>
        <begin position="310"/>
        <end position="329"/>
    </location>
</feature>
<feature type="transmembrane region" description="Helical" evidence="6">
    <location>
        <begin position="229"/>
        <end position="248"/>
    </location>
</feature>
<feature type="transmembrane region" description="Helical" evidence="6">
    <location>
        <begin position="135"/>
        <end position="152"/>
    </location>
</feature>
<accession>A0A1M6F5W1</accession>
<evidence type="ECO:0000256" key="4">
    <source>
        <dbReference type="ARBA" id="ARBA00022989"/>
    </source>
</evidence>
<gene>
    <name evidence="7" type="ORF">SAMN02745219_01375</name>
</gene>
<keyword evidence="3 6" id="KW-0812">Transmembrane</keyword>
<dbReference type="Pfam" id="PF02133">
    <property type="entry name" value="Transp_cyt_pur"/>
    <property type="match status" value="1"/>
</dbReference>
<dbReference type="STRING" id="1121432.SAMN02745219_01375"/>